<dbReference type="EMBL" id="CP067420">
    <property type="protein sequence ID" value="QQP90217.1"/>
    <property type="molecule type" value="Genomic_DNA"/>
</dbReference>
<dbReference type="InterPro" id="IPR038713">
    <property type="entry name" value="Terminase_Gp1_N_sf"/>
</dbReference>
<evidence type="ECO:0000256" key="1">
    <source>
        <dbReference type="SAM" id="MobiDB-lite"/>
    </source>
</evidence>
<dbReference type="InterPro" id="IPR005335">
    <property type="entry name" value="Terminase_ssu"/>
</dbReference>
<accession>A0ABX7B7A5</accession>
<proteinExistence type="predicted"/>
<organism evidence="2 3">
    <name type="scientific">Skermanella cutis</name>
    <dbReference type="NCBI Taxonomy" id="2775420"/>
    <lineage>
        <taxon>Bacteria</taxon>
        <taxon>Pseudomonadati</taxon>
        <taxon>Pseudomonadota</taxon>
        <taxon>Alphaproteobacteria</taxon>
        <taxon>Rhodospirillales</taxon>
        <taxon>Azospirillaceae</taxon>
        <taxon>Skermanella</taxon>
    </lineage>
</organism>
<feature type="compositionally biased region" description="Acidic residues" evidence="1">
    <location>
        <begin position="172"/>
        <end position="185"/>
    </location>
</feature>
<reference evidence="2" key="1">
    <citation type="submission" date="2021-02" db="EMBL/GenBank/DDBJ databases">
        <title>Skermanella TT6 skin isolate.</title>
        <authorList>
            <person name="Lee K."/>
            <person name="Ganzorig M."/>
        </authorList>
    </citation>
    <scope>NUCLEOTIDE SEQUENCE</scope>
    <source>
        <strain evidence="2">TT6</strain>
    </source>
</reference>
<sequence>MTEPAASSPANRLGDRQELFCQAMAAGVAAAEAARRAGYSPKGAKQRGHFLMSQPEIRVRIDRIRAGRRAMHQAELDRAADLVAAIIADAMEKGRAALALRAIQFRLKLLGVIQDRSIAHHFHDHRFSPDAGTETLAPDPAEWMDGLDSAPEPAPVPQHAAAPDAAVTDATVTDDDLSPPADSDPEDCLPAGFVEALKAELPPDILAGFLDGLSADQLPADLLDDLPEEIAGLSWSDLAAHLKGSFGMAAPSGGDRHGHW</sequence>
<gene>
    <name evidence="2" type="ORF">IGS68_02845</name>
</gene>
<evidence type="ECO:0000313" key="2">
    <source>
        <dbReference type="EMBL" id="QQP90217.1"/>
    </source>
</evidence>
<dbReference type="Pfam" id="PF03592">
    <property type="entry name" value="Terminase_2"/>
    <property type="match status" value="1"/>
</dbReference>
<dbReference type="RefSeq" id="WP_201077164.1">
    <property type="nucleotide sequence ID" value="NZ_CP067420.1"/>
</dbReference>
<feature type="compositionally biased region" description="Low complexity" evidence="1">
    <location>
        <begin position="157"/>
        <end position="171"/>
    </location>
</feature>
<keyword evidence="3" id="KW-1185">Reference proteome</keyword>
<feature type="region of interest" description="Disordered" evidence="1">
    <location>
        <begin position="146"/>
        <end position="185"/>
    </location>
</feature>
<dbReference type="Proteomes" id="UP000595197">
    <property type="component" value="Chromosome"/>
</dbReference>
<protein>
    <submittedName>
        <fullName evidence="2">Terminase small subunit</fullName>
    </submittedName>
</protein>
<name>A0ABX7B7A5_9PROT</name>
<dbReference type="Gene3D" id="1.10.10.1400">
    <property type="entry name" value="Terminase, small subunit, N-terminal DNA-binding domain, HTH motif"/>
    <property type="match status" value="1"/>
</dbReference>
<evidence type="ECO:0000313" key="3">
    <source>
        <dbReference type="Proteomes" id="UP000595197"/>
    </source>
</evidence>